<evidence type="ECO:0000259" key="6">
    <source>
        <dbReference type="Pfam" id="PF00149"/>
    </source>
</evidence>
<keyword evidence="3" id="KW-0732">Signal</keyword>
<evidence type="ECO:0000256" key="3">
    <source>
        <dbReference type="ARBA" id="ARBA00022729"/>
    </source>
</evidence>
<keyword evidence="9" id="KW-1185">Reference proteome</keyword>
<protein>
    <submittedName>
        <fullName evidence="8">Bifunctional UDP-sugar hydrolase/5'-nucleotidase</fullName>
    </submittedName>
</protein>
<keyword evidence="4 5" id="KW-0547">Nucleotide-binding</keyword>
<evidence type="ECO:0000256" key="1">
    <source>
        <dbReference type="ARBA" id="ARBA00006654"/>
    </source>
</evidence>
<dbReference type="InterPro" id="IPR036907">
    <property type="entry name" value="5'-Nucleotdase_C_sf"/>
</dbReference>
<sequence>MEQHTERGAGAISSRQEEVLCKILVTSDIHGFIYPTDYRTTEERPLGLAKLATLIRRERAHTPGLLLIDNGDAIQGTPLCTFHVKNHPHDVHPSITVMNLLGYDAAVPGNHEFNYGQELLGKAIKDARFPWLSAGILDEGSGEPAFGKPYVIKTTQEGVRIAILGVTTHYIPHWEHPRHIPGWTFQDALETVKAWVPRIREAEQPDLLVVSYHGGFERDLATGAPTERLTGENQGYAMCLEVPGIDVLITGHQHRMIAGEVGGVTVLQPGTGGQALGQITVRFKRGADGRWIVREKTAELLVPDAAVEADAEVLELVRPLESATQAWLDQPIGRVEGDMTIESPLACRLADHPFMEFVNRVQMEAAGVDVSNAALLSEASKGFAGSITLRDVLTNFMYPNTLTVLRLTGKDIREALEQTANYFVMGEDGEIAVNPAYSRPKAQHYNYDMWEGIEYELDITRPVGQRVVKLTRNGAPLQDDTVVDVVMNNYRASGGGDYEMYRGKPVIREIQTDMAELVAEYIQRHGTIYASCDGNWRVIKGSSTGAGETAFRPRPLPLP</sequence>
<accession>A0ABU5PNP0</accession>
<dbReference type="Pfam" id="PF02872">
    <property type="entry name" value="5_nucleotid_C"/>
    <property type="match status" value="1"/>
</dbReference>
<reference evidence="8 9" key="1">
    <citation type="submission" date="2023-12" db="EMBL/GenBank/DDBJ databases">
        <title>Whole genome sequencing of Paenibacillus phoenicis isolated from the Phoenix Mars Lander spacecraft assembly facility.</title>
        <authorList>
            <person name="Garcia A."/>
            <person name="Venkateswaran K."/>
        </authorList>
    </citation>
    <scope>NUCLEOTIDE SEQUENCE [LARGE SCALE GENOMIC DNA]</scope>
    <source>
        <strain evidence="8 9">3PO2SA</strain>
    </source>
</reference>
<dbReference type="RefSeq" id="WP_323079154.1">
    <property type="nucleotide sequence ID" value="NZ_CBCSKM010000001.1"/>
</dbReference>
<dbReference type="InterPro" id="IPR004843">
    <property type="entry name" value="Calcineurin-like_PHP"/>
</dbReference>
<dbReference type="PANTHER" id="PTHR11575:SF6">
    <property type="entry name" value="2',3'-CYCLIC-NUCLEOTIDE 2'-PHOSPHODIESTERASE_3'-NUCLEOTIDASE"/>
    <property type="match status" value="1"/>
</dbReference>
<dbReference type="InterPro" id="IPR006179">
    <property type="entry name" value="5_nucleotidase/apyrase"/>
</dbReference>
<dbReference type="SUPFAM" id="SSF55816">
    <property type="entry name" value="5'-nucleotidase (syn. UDP-sugar hydrolase), C-terminal domain"/>
    <property type="match status" value="1"/>
</dbReference>
<keyword evidence="5 8" id="KW-0378">Hydrolase</keyword>
<dbReference type="Gene3D" id="3.60.21.10">
    <property type="match status" value="1"/>
</dbReference>
<evidence type="ECO:0000313" key="9">
    <source>
        <dbReference type="Proteomes" id="UP001292216"/>
    </source>
</evidence>
<keyword evidence="2" id="KW-0479">Metal-binding</keyword>
<dbReference type="EMBL" id="JAYERP010000001">
    <property type="protein sequence ID" value="MEA3571563.1"/>
    <property type="molecule type" value="Genomic_DNA"/>
</dbReference>
<evidence type="ECO:0000256" key="5">
    <source>
        <dbReference type="RuleBase" id="RU362119"/>
    </source>
</evidence>
<dbReference type="Pfam" id="PF00149">
    <property type="entry name" value="Metallophos"/>
    <property type="match status" value="1"/>
</dbReference>
<evidence type="ECO:0000256" key="4">
    <source>
        <dbReference type="ARBA" id="ARBA00022741"/>
    </source>
</evidence>
<proteinExistence type="inferred from homology"/>
<dbReference type="InterPro" id="IPR029052">
    <property type="entry name" value="Metallo-depent_PP-like"/>
</dbReference>
<evidence type="ECO:0000256" key="2">
    <source>
        <dbReference type="ARBA" id="ARBA00022723"/>
    </source>
</evidence>
<organism evidence="8 9">
    <name type="scientific">Paenibacillus phoenicis</name>
    <dbReference type="NCBI Taxonomy" id="554117"/>
    <lineage>
        <taxon>Bacteria</taxon>
        <taxon>Bacillati</taxon>
        <taxon>Bacillota</taxon>
        <taxon>Bacilli</taxon>
        <taxon>Bacillales</taxon>
        <taxon>Paenibacillaceae</taxon>
        <taxon>Paenibacillus</taxon>
    </lineage>
</organism>
<dbReference type="PANTHER" id="PTHR11575">
    <property type="entry name" value="5'-NUCLEOTIDASE-RELATED"/>
    <property type="match status" value="1"/>
</dbReference>
<dbReference type="InterPro" id="IPR008334">
    <property type="entry name" value="5'-Nucleotdase_C"/>
</dbReference>
<evidence type="ECO:0000313" key="8">
    <source>
        <dbReference type="EMBL" id="MEA3571563.1"/>
    </source>
</evidence>
<feature type="domain" description="5'-Nucleotidase C-terminal" evidence="7">
    <location>
        <begin position="332"/>
        <end position="501"/>
    </location>
</feature>
<comment type="similarity">
    <text evidence="1 5">Belongs to the 5'-nucleotidase family.</text>
</comment>
<dbReference type="InterPro" id="IPR041827">
    <property type="entry name" value="CpdB_N"/>
</dbReference>
<name>A0ABU5PNP0_9BACL</name>
<dbReference type="CDD" id="cd07410">
    <property type="entry name" value="MPP_CpdB_N"/>
    <property type="match status" value="1"/>
</dbReference>
<dbReference type="Gene3D" id="3.90.780.10">
    <property type="entry name" value="5'-Nucleotidase, C-terminal domain"/>
    <property type="match status" value="1"/>
</dbReference>
<feature type="domain" description="Calcineurin-like phosphoesterase" evidence="6">
    <location>
        <begin position="22"/>
        <end position="255"/>
    </location>
</feature>
<dbReference type="SUPFAM" id="SSF56300">
    <property type="entry name" value="Metallo-dependent phosphatases"/>
    <property type="match status" value="1"/>
</dbReference>
<gene>
    <name evidence="8" type="ORF">U9M73_16550</name>
</gene>
<dbReference type="PRINTS" id="PR01607">
    <property type="entry name" value="APYRASEFAMLY"/>
</dbReference>
<dbReference type="Proteomes" id="UP001292216">
    <property type="component" value="Unassembled WGS sequence"/>
</dbReference>
<evidence type="ECO:0000259" key="7">
    <source>
        <dbReference type="Pfam" id="PF02872"/>
    </source>
</evidence>
<comment type="caution">
    <text evidence="8">The sequence shown here is derived from an EMBL/GenBank/DDBJ whole genome shotgun (WGS) entry which is preliminary data.</text>
</comment>
<dbReference type="GO" id="GO:0016787">
    <property type="term" value="F:hydrolase activity"/>
    <property type="evidence" value="ECO:0007669"/>
    <property type="project" value="UniProtKB-KW"/>
</dbReference>